<dbReference type="RefSeq" id="WP_012449406.1">
    <property type="nucleotide sequence ID" value="NC_010721.1"/>
</dbReference>
<gene>
    <name evidence="2" type="ordered locus">Mpop_5454</name>
</gene>
<feature type="compositionally biased region" description="Low complexity" evidence="1">
    <location>
        <begin position="144"/>
        <end position="155"/>
    </location>
</feature>
<evidence type="ECO:0000256" key="1">
    <source>
        <dbReference type="SAM" id="MobiDB-lite"/>
    </source>
</evidence>
<dbReference type="EMBL" id="CP001031">
    <property type="protein sequence ID" value="ACB83543.1"/>
    <property type="molecule type" value="Genomic_DNA"/>
</dbReference>
<dbReference type="KEGG" id="mpo:Mpop_5454"/>
<geneLocation type="plasmid" evidence="2 3">
    <name>pMPOP02</name>
</geneLocation>
<dbReference type="OrthoDB" id="8230038at2"/>
<evidence type="ECO:0000313" key="3">
    <source>
        <dbReference type="Proteomes" id="UP000007136"/>
    </source>
</evidence>
<reference evidence="2" key="1">
    <citation type="submission" date="2008-04" db="EMBL/GenBank/DDBJ databases">
        <title>Complete sequence of plamid2 of Methylobacterium populi BJ001.</title>
        <authorList>
            <consortium name="US DOE Joint Genome Institute"/>
            <person name="Copeland A."/>
            <person name="Lucas S."/>
            <person name="Lapidus A."/>
            <person name="Glavina del Rio T."/>
            <person name="Dalin E."/>
            <person name="Tice H."/>
            <person name="Bruce D."/>
            <person name="Goodwin L."/>
            <person name="Pitluck S."/>
            <person name="Chertkov O."/>
            <person name="Brettin T."/>
            <person name="Detter J.C."/>
            <person name="Han C."/>
            <person name="Kuske C.R."/>
            <person name="Schmutz J."/>
            <person name="Larimer F."/>
            <person name="Land M."/>
            <person name="Hauser L."/>
            <person name="Kyrpides N."/>
            <person name="Mikhailova N."/>
            <person name="Marx C."/>
            <person name="Richardson P."/>
        </authorList>
    </citation>
    <scope>NUCLEOTIDE SEQUENCE [LARGE SCALE GENOMIC DNA]</scope>
    <source>
        <strain evidence="2">BJ001</strain>
        <plasmid evidence="2">pMPOP02</plasmid>
    </source>
</reference>
<feature type="region of interest" description="Disordered" evidence="1">
    <location>
        <begin position="104"/>
        <end position="176"/>
    </location>
</feature>
<evidence type="ECO:0000313" key="2">
    <source>
        <dbReference type="EMBL" id="ACB83543.1"/>
    </source>
</evidence>
<feature type="compositionally biased region" description="Basic residues" evidence="1">
    <location>
        <begin position="107"/>
        <end position="118"/>
    </location>
</feature>
<feature type="region of interest" description="Disordered" evidence="1">
    <location>
        <begin position="79"/>
        <end position="98"/>
    </location>
</feature>
<keyword evidence="2" id="KW-0614">Plasmid</keyword>
<dbReference type="eggNOG" id="ENOG5033KC8">
    <property type="taxonomic scope" value="Bacteria"/>
</dbReference>
<accession>B1ZM70</accession>
<dbReference type="AlphaFoldDB" id="B1ZM70"/>
<organism evidence="2 3">
    <name type="scientific">Methylorubrum populi (strain ATCC BAA-705 / NCIMB 13946 / BJ001)</name>
    <name type="common">Methylobacterium populi</name>
    <dbReference type="NCBI Taxonomy" id="441620"/>
    <lineage>
        <taxon>Bacteria</taxon>
        <taxon>Pseudomonadati</taxon>
        <taxon>Pseudomonadota</taxon>
        <taxon>Alphaproteobacteria</taxon>
        <taxon>Hyphomicrobiales</taxon>
        <taxon>Methylobacteriaceae</taxon>
        <taxon>Methylorubrum</taxon>
    </lineage>
</organism>
<name>B1ZM70_METPB</name>
<dbReference type="HOGENOM" id="CLU_769046_0_0_5"/>
<dbReference type="Proteomes" id="UP000007136">
    <property type="component" value="Plasmid pMPOP02"/>
</dbReference>
<feature type="compositionally biased region" description="Basic and acidic residues" evidence="1">
    <location>
        <begin position="134"/>
        <end position="143"/>
    </location>
</feature>
<proteinExistence type="predicted"/>
<protein>
    <submittedName>
        <fullName evidence="2">Uncharacterized protein</fullName>
    </submittedName>
</protein>
<sequence>MAPEAQALILRNTDKNDEVARVELSNTCGVAALSRDPYGFGALLAELRALDPANDDPELDALLDGLDAAVPADPVTDVVTSTPAPAASSSRSSPPVVVTEVVTKAPARTRRKRVRSGLRQREDARTMRAVARGRAGEVVEHLHSPSSTSSSPTSPKKNANDNDEPETTKTSTGRGRMIASWENAGELPRIIATNRALDRFGVPMAFSVNFDPKLIKAGNDNDRGLLDYMRRRIALGLKRALGETPPLWVAIETDDDGRPHLHGGIALTDKHAPAVVLGALAKAGGNWTRQGSAPADLRPQHDPDGWAVYPFKRKERTRRDLRQAAGLPPDARVGLYAASAELLAEGRHIHEEQRQVIGRR</sequence>